<accession>A0AAF0UNK1</accession>
<evidence type="ECO:0000313" key="4">
    <source>
        <dbReference type="Proteomes" id="UP001234989"/>
    </source>
</evidence>
<dbReference type="Gene3D" id="1.20.140.40">
    <property type="entry name" value="Invertase/pectin methylesterase inhibitor family protein"/>
    <property type="match status" value="1"/>
</dbReference>
<dbReference type="SUPFAM" id="SSF101148">
    <property type="entry name" value="Plant invertase/pectin methylesterase inhibitor"/>
    <property type="match status" value="1"/>
</dbReference>
<dbReference type="GO" id="GO:0004857">
    <property type="term" value="F:enzyme inhibitor activity"/>
    <property type="evidence" value="ECO:0007669"/>
    <property type="project" value="InterPro"/>
</dbReference>
<reference evidence="3" key="1">
    <citation type="submission" date="2023-08" db="EMBL/GenBank/DDBJ databases">
        <title>A de novo genome assembly of Solanum verrucosum Schlechtendal, a Mexican diploid species geographically isolated from the other diploid A-genome species in potato relatives.</title>
        <authorList>
            <person name="Hosaka K."/>
        </authorList>
    </citation>
    <scope>NUCLEOTIDE SEQUENCE</scope>
    <source>
        <tissue evidence="3">Young leaves</tissue>
    </source>
</reference>
<dbReference type="EMBL" id="CP133621">
    <property type="protein sequence ID" value="WMV49958.1"/>
    <property type="molecule type" value="Genomic_DNA"/>
</dbReference>
<proteinExistence type="predicted"/>
<evidence type="ECO:0000313" key="3">
    <source>
        <dbReference type="EMBL" id="WMV49958.1"/>
    </source>
</evidence>
<feature type="domain" description="Pectinesterase inhibitor" evidence="2">
    <location>
        <begin position="16"/>
        <end position="179"/>
    </location>
</feature>
<dbReference type="InterPro" id="IPR006501">
    <property type="entry name" value="Pectinesterase_inhib_dom"/>
</dbReference>
<dbReference type="NCBIfam" id="TIGR01614">
    <property type="entry name" value="PME_inhib"/>
    <property type="match status" value="1"/>
</dbReference>
<protein>
    <recommendedName>
        <fullName evidence="2">Pectinesterase inhibitor domain-containing protein</fullName>
    </recommendedName>
</protein>
<dbReference type="SMART" id="SM00856">
    <property type="entry name" value="PMEI"/>
    <property type="match status" value="1"/>
</dbReference>
<gene>
    <name evidence="3" type="ORF">MTR67_043343</name>
</gene>
<dbReference type="Pfam" id="PF04043">
    <property type="entry name" value="PMEI"/>
    <property type="match status" value="1"/>
</dbReference>
<dbReference type="AlphaFoldDB" id="A0AAF0UNK1"/>
<name>A0AAF0UNK1_SOLVR</name>
<dbReference type="PANTHER" id="PTHR31080">
    <property type="entry name" value="PECTINESTERASE INHIBITOR-LIKE"/>
    <property type="match status" value="1"/>
</dbReference>
<dbReference type="Proteomes" id="UP001234989">
    <property type="component" value="Chromosome 10"/>
</dbReference>
<keyword evidence="4" id="KW-1185">Reference proteome</keyword>
<dbReference type="PANTHER" id="PTHR31080:SF87">
    <property type="entry name" value="PECTINESTERASE INHIBITOR 7"/>
    <property type="match status" value="1"/>
</dbReference>
<dbReference type="InterPro" id="IPR035513">
    <property type="entry name" value="Invertase/methylesterase_inhib"/>
</dbReference>
<dbReference type="InterPro" id="IPR051955">
    <property type="entry name" value="PME_Inhibitor"/>
</dbReference>
<evidence type="ECO:0000259" key="2">
    <source>
        <dbReference type="SMART" id="SM00856"/>
    </source>
</evidence>
<keyword evidence="1" id="KW-0732">Signal</keyword>
<sequence>MNTNAVTGVGSGWIKNSKPILHNTRNPSFQRRKPSITKKEAMQLIAKTSRKKYLPTSSIYAIGCYIPDFSRKLLKFKGLKPRDYAAIKDCMEEMNDSVDRLSRFVNELKGLDHSHGKADFQWHMSNVETWVSVAITDENTCTDGFVGRDLNGKIKASIRSHIANLAQVTSRFNNISWSYFEWKDF</sequence>
<evidence type="ECO:0000256" key="1">
    <source>
        <dbReference type="ARBA" id="ARBA00022729"/>
    </source>
</evidence>
<organism evidence="3 4">
    <name type="scientific">Solanum verrucosum</name>
    <dbReference type="NCBI Taxonomy" id="315347"/>
    <lineage>
        <taxon>Eukaryota</taxon>
        <taxon>Viridiplantae</taxon>
        <taxon>Streptophyta</taxon>
        <taxon>Embryophyta</taxon>
        <taxon>Tracheophyta</taxon>
        <taxon>Spermatophyta</taxon>
        <taxon>Magnoliopsida</taxon>
        <taxon>eudicotyledons</taxon>
        <taxon>Gunneridae</taxon>
        <taxon>Pentapetalae</taxon>
        <taxon>asterids</taxon>
        <taxon>lamiids</taxon>
        <taxon>Solanales</taxon>
        <taxon>Solanaceae</taxon>
        <taxon>Solanoideae</taxon>
        <taxon>Solaneae</taxon>
        <taxon>Solanum</taxon>
    </lineage>
</organism>
<dbReference type="CDD" id="cd15798">
    <property type="entry name" value="PMEI-like_3"/>
    <property type="match status" value="1"/>
</dbReference>